<dbReference type="GO" id="GO:0005524">
    <property type="term" value="F:ATP binding"/>
    <property type="evidence" value="ECO:0007669"/>
    <property type="project" value="UniProtKB-KW"/>
</dbReference>
<dbReference type="InterPro" id="IPR003594">
    <property type="entry name" value="HATPase_dom"/>
</dbReference>
<evidence type="ECO:0000256" key="2">
    <source>
        <dbReference type="ARBA" id="ARBA00012438"/>
    </source>
</evidence>
<feature type="transmembrane region" description="Helical" evidence="6">
    <location>
        <begin position="248"/>
        <end position="269"/>
    </location>
</feature>
<dbReference type="SUPFAM" id="SSF47384">
    <property type="entry name" value="Homodimeric domain of signal transducing histidine kinase"/>
    <property type="match status" value="1"/>
</dbReference>
<dbReference type="InterPro" id="IPR003661">
    <property type="entry name" value="HisK_dim/P_dom"/>
</dbReference>
<dbReference type="EC" id="2.7.13.3" evidence="2"/>
<evidence type="ECO:0000313" key="8">
    <source>
        <dbReference type="EMBL" id="USQ97121.1"/>
    </source>
</evidence>
<dbReference type="InterPro" id="IPR036097">
    <property type="entry name" value="HisK_dim/P_sf"/>
</dbReference>
<dbReference type="Gene3D" id="1.10.287.130">
    <property type="match status" value="1"/>
</dbReference>
<dbReference type="InterPro" id="IPR036890">
    <property type="entry name" value="HATPase_C_sf"/>
</dbReference>
<dbReference type="InterPro" id="IPR005467">
    <property type="entry name" value="His_kinase_dom"/>
</dbReference>
<dbReference type="PANTHER" id="PTHR43047">
    <property type="entry name" value="TWO-COMPONENT HISTIDINE PROTEIN KINASE"/>
    <property type="match status" value="1"/>
</dbReference>
<protein>
    <recommendedName>
        <fullName evidence="2">histidine kinase</fullName>
        <ecNumber evidence="2">2.7.13.3</ecNumber>
    </recommendedName>
</protein>
<keyword evidence="6" id="KW-0812">Transmembrane</keyword>
<evidence type="ECO:0000256" key="1">
    <source>
        <dbReference type="ARBA" id="ARBA00000085"/>
    </source>
</evidence>
<dbReference type="EMBL" id="CP096040">
    <property type="protein sequence ID" value="USQ97121.1"/>
    <property type="molecule type" value="Genomic_DNA"/>
</dbReference>
<dbReference type="Gene3D" id="3.30.565.10">
    <property type="entry name" value="Histidine kinase-like ATPase, C-terminal domain"/>
    <property type="match status" value="1"/>
</dbReference>
<keyword evidence="5" id="KW-0418">Kinase</keyword>
<evidence type="ECO:0000256" key="5">
    <source>
        <dbReference type="ARBA" id="ARBA00022777"/>
    </source>
</evidence>
<proteinExistence type="predicted"/>
<evidence type="ECO:0000256" key="3">
    <source>
        <dbReference type="ARBA" id="ARBA00022553"/>
    </source>
</evidence>
<dbReference type="PRINTS" id="PR00344">
    <property type="entry name" value="BCTRLSENSOR"/>
</dbReference>
<dbReference type="SMART" id="SM00387">
    <property type="entry name" value="HATPase_c"/>
    <property type="match status" value="1"/>
</dbReference>
<feature type="domain" description="Histidine kinase" evidence="7">
    <location>
        <begin position="309"/>
        <end position="529"/>
    </location>
</feature>
<keyword evidence="3" id="KW-0597">Phosphoprotein</keyword>
<keyword evidence="8" id="KW-0547">Nucleotide-binding</keyword>
<dbReference type="PROSITE" id="PS50109">
    <property type="entry name" value="HIS_KIN"/>
    <property type="match status" value="1"/>
</dbReference>
<reference evidence="8 9" key="1">
    <citation type="submission" date="2022-04" db="EMBL/GenBank/DDBJ databases">
        <title>Genome sequence of soybean root-associated Caulobacter segnis RL271.</title>
        <authorList>
            <person name="Longley R."/>
            <person name="Bonito G."/>
            <person name="Trigodet F."/>
            <person name="Crosson S."/>
            <person name="Fiebig A."/>
        </authorList>
    </citation>
    <scope>NUCLEOTIDE SEQUENCE [LARGE SCALE GENOMIC DNA]</scope>
    <source>
        <strain evidence="8 9">RL271</strain>
    </source>
</reference>
<dbReference type="CDD" id="cd16922">
    <property type="entry name" value="HATPase_EvgS-ArcB-TorS-like"/>
    <property type="match status" value="1"/>
</dbReference>
<name>A0ABY4ZX37_9CAUL</name>
<dbReference type="Proteomes" id="UP001057520">
    <property type="component" value="Chromosome"/>
</dbReference>
<evidence type="ECO:0000256" key="6">
    <source>
        <dbReference type="SAM" id="Phobius"/>
    </source>
</evidence>
<dbReference type="Pfam" id="PF00512">
    <property type="entry name" value="HisKA"/>
    <property type="match status" value="1"/>
</dbReference>
<sequence>MPNGPDHQASTPERVLARPAGRFGHKPWLDYANLRLEAAVFLLLAITFAAVLGKSALTTQRLVFSPQSERFATFAFSDAKNGGRSVASIDPARPLAWSCEIRGGVQYPYCGYGLQLDAKRRDVGLDFTRLRTVTLRFTYHGAGDHLRLLVKASPPPALRARLGDELMPLAIDFPVVQGRNEVRLPLAQLAPEQWWVANHGLPSRETAPDLDQVHIVAITTRDAKAPDALAMSIDDIVFEGSYLSTEQYYLVILGAWLVLSAGFLVHRALGMRRAYETRQRMQAQEARLLAGAHAAEKAASSAKSRFLGNMSHELRTPLNAVIGYAYWLNRTDLDIKQRAAVTAIQSSGEHLLAMISDILDIAKIEAGKFELVAAPFDLRETLAGVGDMFRLPAEEKGLDFGVDIAPDVPAAVVADRKRVRQVLINLLGNAIKFTETGGVTLRVSVVSAQDASARLRFVVEDTGVGVAADQLDAIFRPFEQVGDQASRAGGAGLGLGITRQIVEMMDGVLDVDSQPGQGSRFTVEAAFAVAQPAPAARPVFAGVPKL</sequence>
<keyword evidence="9" id="KW-1185">Reference proteome</keyword>
<keyword evidence="8" id="KW-0067">ATP-binding</keyword>
<dbReference type="SMART" id="SM00388">
    <property type="entry name" value="HisKA"/>
    <property type="match status" value="1"/>
</dbReference>
<feature type="transmembrane region" description="Helical" evidence="6">
    <location>
        <begin position="38"/>
        <end position="57"/>
    </location>
</feature>
<accession>A0ABY4ZX37</accession>
<keyword evidence="6" id="KW-1133">Transmembrane helix</keyword>
<dbReference type="SUPFAM" id="SSF55874">
    <property type="entry name" value="ATPase domain of HSP90 chaperone/DNA topoisomerase II/histidine kinase"/>
    <property type="match status" value="1"/>
</dbReference>
<dbReference type="PANTHER" id="PTHR43047:SF64">
    <property type="entry name" value="HISTIDINE KINASE CONTAINING CHEY-HOMOLOGOUS RECEIVER DOMAIN AND PAS DOMAIN-RELATED"/>
    <property type="match status" value="1"/>
</dbReference>
<evidence type="ECO:0000313" key="9">
    <source>
        <dbReference type="Proteomes" id="UP001057520"/>
    </source>
</evidence>
<organism evidence="8 9">
    <name type="scientific">Caulobacter segnis</name>
    <dbReference type="NCBI Taxonomy" id="88688"/>
    <lineage>
        <taxon>Bacteria</taxon>
        <taxon>Pseudomonadati</taxon>
        <taxon>Pseudomonadota</taxon>
        <taxon>Alphaproteobacteria</taxon>
        <taxon>Caulobacterales</taxon>
        <taxon>Caulobacteraceae</taxon>
        <taxon>Caulobacter</taxon>
    </lineage>
</organism>
<dbReference type="InterPro" id="IPR004358">
    <property type="entry name" value="Sig_transdc_His_kin-like_C"/>
</dbReference>
<comment type="catalytic activity">
    <reaction evidence="1">
        <text>ATP + protein L-histidine = ADP + protein N-phospho-L-histidine.</text>
        <dbReference type="EC" id="2.7.13.3"/>
    </reaction>
</comment>
<dbReference type="CDD" id="cd00082">
    <property type="entry name" value="HisKA"/>
    <property type="match status" value="1"/>
</dbReference>
<keyword evidence="4" id="KW-0808">Transferase</keyword>
<evidence type="ECO:0000256" key="4">
    <source>
        <dbReference type="ARBA" id="ARBA00022679"/>
    </source>
</evidence>
<gene>
    <name evidence="8" type="ORF">MZV50_06095</name>
</gene>
<keyword evidence="6" id="KW-0472">Membrane</keyword>
<dbReference type="Pfam" id="PF02518">
    <property type="entry name" value="HATPase_c"/>
    <property type="match status" value="1"/>
</dbReference>
<evidence type="ECO:0000259" key="7">
    <source>
        <dbReference type="PROSITE" id="PS50109"/>
    </source>
</evidence>